<evidence type="ECO:0000256" key="1">
    <source>
        <dbReference type="SAM" id="MobiDB-lite"/>
    </source>
</evidence>
<evidence type="ECO:0000313" key="2">
    <source>
        <dbReference type="EMBL" id="AKQ64965.1"/>
    </source>
</evidence>
<organism evidence="2 3">
    <name type="scientific">Pseudomyxococcus hansupus</name>
    <dbReference type="NCBI Taxonomy" id="1297742"/>
    <lineage>
        <taxon>Bacteria</taxon>
        <taxon>Pseudomonadati</taxon>
        <taxon>Myxococcota</taxon>
        <taxon>Myxococcia</taxon>
        <taxon>Myxococcales</taxon>
        <taxon>Cystobacterineae</taxon>
        <taxon>Myxococcaceae</taxon>
        <taxon>Pseudomyxococcus</taxon>
    </lineage>
</organism>
<reference evidence="2 3" key="1">
    <citation type="journal article" date="2016" name="PLoS ONE">
        <title>Complete Genome Sequence and Comparative Genomics of a Novel Myxobacterium Myxococcus hansupus.</title>
        <authorList>
            <person name="Sharma G."/>
            <person name="Narwani T."/>
            <person name="Subramanian S."/>
        </authorList>
    </citation>
    <scope>NUCLEOTIDE SEQUENCE [LARGE SCALE GENOMIC DNA]</scope>
    <source>
        <strain evidence="3">mixupus</strain>
    </source>
</reference>
<accession>A0A0H4WUI4</accession>
<dbReference type="KEGG" id="mym:A176_001877"/>
<gene>
    <name evidence="2" type="ORF">A176_001877</name>
</gene>
<keyword evidence="3" id="KW-1185">Reference proteome</keyword>
<feature type="region of interest" description="Disordered" evidence="1">
    <location>
        <begin position="1"/>
        <end position="22"/>
    </location>
</feature>
<name>A0A0H4WUI4_9BACT</name>
<dbReference type="EMBL" id="CP012109">
    <property type="protein sequence ID" value="AKQ64965.1"/>
    <property type="molecule type" value="Genomic_DNA"/>
</dbReference>
<proteinExistence type="predicted"/>
<evidence type="ECO:0000313" key="3">
    <source>
        <dbReference type="Proteomes" id="UP000009026"/>
    </source>
</evidence>
<dbReference type="AlphaFoldDB" id="A0A0H4WUI4"/>
<dbReference type="Proteomes" id="UP000009026">
    <property type="component" value="Chromosome"/>
</dbReference>
<sequence>MPQNGCHGSQAVAGAHRASMHQTPSIVVRTCERGLPRTTYRSRPTFRCFVPRRVVPAAAGWS</sequence>
<protein>
    <submittedName>
        <fullName evidence="2">Uncharacterized protein</fullName>
    </submittedName>
</protein>